<gene>
    <name evidence="1" type="ORF">K443DRAFT_382713</name>
</gene>
<reference evidence="1 2" key="1">
    <citation type="submission" date="2014-04" db="EMBL/GenBank/DDBJ databases">
        <authorList>
            <consortium name="DOE Joint Genome Institute"/>
            <person name="Kuo A."/>
            <person name="Kohler A."/>
            <person name="Nagy L.G."/>
            <person name="Floudas D."/>
            <person name="Copeland A."/>
            <person name="Barry K.W."/>
            <person name="Cichocki N."/>
            <person name="Veneault-Fourrey C."/>
            <person name="LaButti K."/>
            <person name="Lindquist E.A."/>
            <person name="Lipzen A."/>
            <person name="Lundell T."/>
            <person name="Morin E."/>
            <person name="Murat C."/>
            <person name="Sun H."/>
            <person name="Tunlid A."/>
            <person name="Henrissat B."/>
            <person name="Grigoriev I.V."/>
            <person name="Hibbett D.S."/>
            <person name="Martin F."/>
            <person name="Nordberg H.P."/>
            <person name="Cantor M.N."/>
            <person name="Hua S.X."/>
        </authorList>
    </citation>
    <scope>NUCLEOTIDE SEQUENCE [LARGE SCALE GENOMIC DNA]</scope>
    <source>
        <strain evidence="1 2">LaAM-08-1</strain>
    </source>
</reference>
<evidence type="ECO:0000313" key="1">
    <source>
        <dbReference type="EMBL" id="KIJ93651.1"/>
    </source>
</evidence>
<dbReference type="Proteomes" id="UP000054477">
    <property type="component" value="Unassembled WGS sequence"/>
</dbReference>
<reference evidence="2" key="2">
    <citation type="submission" date="2015-01" db="EMBL/GenBank/DDBJ databases">
        <title>Evolutionary Origins and Diversification of the Mycorrhizal Mutualists.</title>
        <authorList>
            <consortium name="DOE Joint Genome Institute"/>
            <consortium name="Mycorrhizal Genomics Consortium"/>
            <person name="Kohler A."/>
            <person name="Kuo A."/>
            <person name="Nagy L.G."/>
            <person name="Floudas D."/>
            <person name="Copeland A."/>
            <person name="Barry K.W."/>
            <person name="Cichocki N."/>
            <person name="Veneault-Fourrey C."/>
            <person name="LaButti K."/>
            <person name="Lindquist E.A."/>
            <person name="Lipzen A."/>
            <person name="Lundell T."/>
            <person name="Morin E."/>
            <person name="Murat C."/>
            <person name="Riley R."/>
            <person name="Ohm R."/>
            <person name="Sun H."/>
            <person name="Tunlid A."/>
            <person name="Henrissat B."/>
            <person name="Grigoriev I.V."/>
            <person name="Hibbett D.S."/>
            <person name="Martin F."/>
        </authorList>
    </citation>
    <scope>NUCLEOTIDE SEQUENCE [LARGE SCALE GENOMIC DNA]</scope>
    <source>
        <strain evidence="2">LaAM-08-1</strain>
    </source>
</reference>
<keyword evidence="2" id="KW-1185">Reference proteome</keyword>
<accession>A0A0C9X7R2</accession>
<name>A0A0C9X7R2_9AGAR</name>
<proteinExistence type="predicted"/>
<dbReference type="EMBL" id="KN838832">
    <property type="protein sequence ID" value="KIJ93651.1"/>
    <property type="molecule type" value="Genomic_DNA"/>
</dbReference>
<dbReference type="AlphaFoldDB" id="A0A0C9X7R2"/>
<sequence length="143" mass="16049">MGRLVPCGLEPLNITMNHIFNFATRASSIGTLSPYPIKLCHEHSLSFSTFQHFRRAPGSATEQDLTLPLPLGFVTRTAIHLEKLDVYWEVSSLTSLKFQRMTMHSTLVNKCTGIPLHCQIICHGESALTKSPHLRIRITPPSR</sequence>
<organism evidence="1 2">
    <name type="scientific">Laccaria amethystina LaAM-08-1</name>
    <dbReference type="NCBI Taxonomy" id="1095629"/>
    <lineage>
        <taxon>Eukaryota</taxon>
        <taxon>Fungi</taxon>
        <taxon>Dikarya</taxon>
        <taxon>Basidiomycota</taxon>
        <taxon>Agaricomycotina</taxon>
        <taxon>Agaricomycetes</taxon>
        <taxon>Agaricomycetidae</taxon>
        <taxon>Agaricales</taxon>
        <taxon>Agaricineae</taxon>
        <taxon>Hydnangiaceae</taxon>
        <taxon>Laccaria</taxon>
    </lineage>
</organism>
<evidence type="ECO:0000313" key="2">
    <source>
        <dbReference type="Proteomes" id="UP000054477"/>
    </source>
</evidence>
<protein>
    <submittedName>
        <fullName evidence="1">Uncharacterized protein</fullName>
    </submittedName>
</protein>
<dbReference type="HOGENOM" id="CLU_1806472_0_0_1"/>